<dbReference type="InterPro" id="IPR000727">
    <property type="entry name" value="T_SNARE_dom"/>
</dbReference>
<dbReference type="Proteomes" id="UP000236959">
    <property type="component" value="Unassembled WGS sequence"/>
</dbReference>
<feature type="domain" description="T-SNARE coiled-coil homology" evidence="8">
    <location>
        <begin position="491"/>
        <end position="553"/>
    </location>
</feature>
<dbReference type="InterPro" id="IPR004089">
    <property type="entry name" value="MCPsignal_dom"/>
</dbReference>
<dbReference type="InterPro" id="IPR003660">
    <property type="entry name" value="HAMP_dom"/>
</dbReference>
<keyword evidence="6" id="KW-0812">Transmembrane</keyword>
<dbReference type="GO" id="GO:0004888">
    <property type="term" value="F:transmembrane signaling receptor activity"/>
    <property type="evidence" value="ECO:0007669"/>
    <property type="project" value="InterPro"/>
</dbReference>
<feature type="transmembrane region" description="Helical" evidence="6">
    <location>
        <begin position="221"/>
        <end position="245"/>
    </location>
</feature>
<dbReference type="GO" id="GO:0007165">
    <property type="term" value="P:signal transduction"/>
    <property type="evidence" value="ECO:0007669"/>
    <property type="project" value="UniProtKB-KW"/>
</dbReference>
<gene>
    <name evidence="10" type="ORF">CLV41_113144</name>
</gene>
<keyword evidence="11" id="KW-1185">Reference proteome</keyword>
<dbReference type="GO" id="GO:0006935">
    <property type="term" value="P:chemotaxis"/>
    <property type="evidence" value="ECO:0007669"/>
    <property type="project" value="UniProtKB-KW"/>
</dbReference>
<name>A0A2S3ULM1_9HYPH</name>
<dbReference type="GO" id="GO:0005886">
    <property type="term" value="C:plasma membrane"/>
    <property type="evidence" value="ECO:0007669"/>
    <property type="project" value="UniProtKB-SubCell"/>
</dbReference>
<dbReference type="SMART" id="SM00283">
    <property type="entry name" value="MA"/>
    <property type="match status" value="1"/>
</dbReference>
<comment type="similarity">
    <text evidence="4">Belongs to the methyl-accepting chemotaxis (MCP) protein family.</text>
</comment>
<protein>
    <submittedName>
        <fullName evidence="10">Methyl-accepting chemotaxis protein</fullName>
    </submittedName>
</protein>
<dbReference type="AlphaFoldDB" id="A0A2S3ULM1"/>
<dbReference type="InterPro" id="IPR004090">
    <property type="entry name" value="Chemotax_Me-accpt_rcpt"/>
</dbReference>
<dbReference type="PANTHER" id="PTHR32089">
    <property type="entry name" value="METHYL-ACCEPTING CHEMOTAXIS PROTEIN MCPB"/>
    <property type="match status" value="1"/>
</dbReference>
<dbReference type="PROSITE" id="PS50192">
    <property type="entry name" value="T_SNARE"/>
    <property type="match status" value="1"/>
</dbReference>
<sequence length="595" mass="63623">MQVTEGHEFSGETKSKRTVNIGTKIMAVVGTCLVGLILVAVIGLWQLNKIGSLIDGIANEDIPLTNAVSEITIHQLEQSISLERALRAGAMMELHSESSAEFNRARDVFMEYAEKVDHEIQNARNLAKHSSDIARSAEMKTKFQKVHRAFETIADEHKSFDEHASQAFKLVEAGQLQKAMELEPAIKAEEDNLNHEFEALVQELETFTLSAARSALEAEQFALLSILVISVLIFAVSLGFAGFLIRRAITRPLGEVVRGINALTTGDFTAEVRVYARDEIGAVASAYQTFRESMVRSRQLEEEQREKRRIEEERQKNLAEASSQFVSSIGSIVETVSSASTELQSTAQSMSSIAEETSSQATSVAAATEQATTNVATVSSATEELSSSIGEINSRVSQASTISKQAVEEVAKTGGQMEQLAGTAEKIGEVISMISDIAEQTNLLALNATIESARAGEAGKGFAVVASEVKALASETAKATDNISSLIKEIQEQTQASVMSIGEIGNIISRINETSVEIAAAMSQQDTATREIAQNVTEAAAGTQAVSENIASVTQASQETGVAASQVTMAAGELSGQASRLKIEVDGFLAKLQAA</sequence>
<dbReference type="PROSITE" id="PS50111">
    <property type="entry name" value="CHEMOTAXIS_TRANSDUC_2"/>
    <property type="match status" value="1"/>
</dbReference>
<dbReference type="PRINTS" id="PR00260">
    <property type="entry name" value="CHEMTRNSDUCR"/>
</dbReference>
<evidence type="ECO:0000256" key="4">
    <source>
        <dbReference type="ARBA" id="ARBA00029447"/>
    </source>
</evidence>
<dbReference type="CDD" id="cd06225">
    <property type="entry name" value="HAMP"/>
    <property type="match status" value="1"/>
</dbReference>
<evidence type="ECO:0000259" key="8">
    <source>
        <dbReference type="PROSITE" id="PS50192"/>
    </source>
</evidence>
<dbReference type="PROSITE" id="PS50885">
    <property type="entry name" value="HAMP"/>
    <property type="match status" value="1"/>
</dbReference>
<dbReference type="Gene3D" id="6.10.340.10">
    <property type="match status" value="1"/>
</dbReference>
<evidence type="ECO:0000256" key="5">
    <source>
        <dbReference type="PROSITE-ProRule" id="PRU00284"/>
    </source>
</evidence>
<proteinExistence type="inferred from homology"/>
<evidence type="ECO:0000313" key="10">
    <source>
        <dbReference type="EMBL" id="POF28581.1"/>
    </source>
</evidence>
<dbReference type="Pfam" id="PF00015">
    <property type="entry name" value="MCPsignal"/>
    <property type="match status" value="1"/>
</dbReference>
<dbReference type="SMART" id="SM00304">
    <property type="entry name" value="HAMP"/>
    <property type="match status" value="1"/>
</dbReference>
<keyword evidence="6" id="KW-1133">Transmembrane helix</keyword>
<reference evidence="10 11" key="1">
    <citation type="submission" date="2018-01" db="EMBL/GenBank/DDBJ databases">
        <title>Genomic Encyclopedia of Archaeal and Bacterial Type Strains, Phase II (KMG-II): from individual species to whole genera.</title>
        <authorList>
            <person name="Goeker M."/>
        </authorList>
    </citation>
    <scope>NUCLEOTIDE SEQUENCE [LARGE SCALE GENOMIC DNA]</scope>
    <source>
        <strain evidence="10 11">DSM 17023</strain>
    </source>
</reference>
<dbReference type="SUPFAM" id="SSF58104">
    <property type="entry name" value="Methyl-accepting chemotaxis protein (MCP) signaling domain"/>
    <property type="match status" value="1"/>
</dbReference>
<keyword evidence="2" id="KW-0997">Cell inner membrane</keyword>
<keyword evidence="3 5" id="KW-0807">Transducer</keyword>
<comment type="subcellular location">
    <subcellularLocation>
        <location evidence="1">Cell inner membrane</location>
        <topology evidence="1">Multi-pass membrane protein</topology>
    </subcellularLocation>
</comment>
<dbReference type="PANTHER" id="PTHR32089:SF112">
    <property type="entry name" value="LYSOZYME-LIKE PROTEIN-RELATED"/>
    <property type="match status" value="1"/>
</dbReference>
<accession>A0A2S3ULM1</accession>
<evidence type="ECO:0000256" key="1">
    <source>
        <dbReference type="ARBA" id="ARBA00004429"/>
    </source>
</evidence>
<feature type="transmembrane region" description="Helical" evidence="6">
    <location>
        <begin position="25"/>
        <end position="45"/>
    </location>
</feature>
<evidence type="ECO:0000256" key="6">
    <source>
        <dbReference type="SAM" id="Phobius"/>
    </source>
</evidence>
<feature type="domain" description="HAMP" evidence="9">
    <location>
        <begin position="247"/>
        <end position="299"/>
    </location>
</feature>
<dbReference type="EMBL" id="PPCN01000013">
    <property type="protein sequence ID" value="POF28581.1"/>
    <property type="molecule type" value="Genomic_DNA"/>
</dbReference>
<organism evidence="10 11">
    <name type="scientific">Roseibium marinum</name>
    <dbReference type="NCBI Taxonomy" id="281252"/>
    <lineage>
        <taxon>Bacteria</taxon>
        <taxon>Pseudomonadati</taxon>
        <taxon>Pseudomonadota</taxon>
        <taxon>Alphaproteobacteria</taxon>
        <taxon>Hyphomicrobiales</taxon>
        <taxon>Stappiaceae</taxon>
        <taxon>Roseibium</taxon>
    </lineage>
</organism>
<evidence type="ECO:0000256" key="2">
    <source>
        <dbReference type="ARBA" id="ARBA00022519"/>
    </source>
</evidence>
<dbReference type="Gene3D" id="1.10.287.950">
    <property type="entry name" value="Methyl-accepting chemotaxis protein"/>
    <property type="match status" value="1"/>
</dbReference>
<evidence type="ECO:0000259" key="9">
    <source>
        <dbReference type="PROSITE" id="PS50885"/>
    </source>
</evidence>
<evidence type="ECO:0000313" key="11">
    <source>
        <dbReference type="Proteomes" id="UP000236959"/>
    </source>
</evidence>
<evidence type="ECO:0000256" key="3">
    <source>
        <dbReference type="ARBA" id="ARBA00023224"/>
    </source>
</evidence>
<feature type="domain" description="Methyl-accepting transducer" evidence="7">
    <location>
        <begin position="332"/>
        <end position="575"/>
    </location>
</feature>
<comment type="caution">
    <text evidence="10">The sequence shown here is derived from an EMBL/GenBank/DDBJ whole genome shotgun (WGS) entry which is preliminary data.</text>
</comment>
<keyword evidence="2" id="KW-1003">Cell membrane</keyword>
<keyword evidence="6" id="KW-0472">Membrane</keyword>
<evidence type="ECO:0000259" key="7">
    <source>
        <dbReference type="PROSITE" id="PS50111"/>
    </source>
</evidence>
<dbReference type="Pfam" id="PF00672">
    <property type="entry name" value="HAMP"/>
    <property type="match status" value="1"/>
</dbReference>